<dbReference type="GO" id="GO:0016989">
    <property type="term" value="F:sigma factor antagonist activity"/>
    <property type="evidence" value="ECO:0007669"/>
    <property type="project" value="TreeGrafter"/>
</dbReference>
<feature type="domain" description="FecR protein" evidence="2">
    <location>
        <begin position="159"/>
        <end position="245"/>
    </location>
</feature>
<evidence type="ECO:0000259" key="2">
    <source>
        <dbReference type="Pfam" id="PF04773"/>
    </source>
</evidence>
<organism evidence="3">
    <name type="scientific">hydrothermal vent metagenome</name>
    <dbReference type="NCBI Taxonomy" id="652676"/>
    <lineage>
        <taxon>unclassified sequences</taxon>
        <taxon>metagenomes</taxon>
        <taxon>ecological metagenomes</taxon>
    </lineage>
</organism>
<dbReference type="PANTHER" id="PTHR30273">
    <property type="entry name" value="PERIPLASMIC SIGNAL SENSOR AND SIGMA FACTOR ACTIVATOR FECR-RELATED"/>
    <property type="match status" value="1"/>
</dbReference>
<dbReference type="EMBL" id="UOGL01000134">
    <property type="protein sequence ID" value="VAX37585.1"/>
    <property type="molecule type" value="Genomic_DNA"/>
</dbReference>
<dbReference type="PANTHER" id="PTHR30273:SF2">
    <property type="entry name" value="PROTEIN FECR"/>
    <property type="match status" value="1"/>
</dbReference>
<dbReference type="Gene3D" id="2.60.120.1440">
    <property type="match status" value="1"/>
</dbReference>
<evidence type="ECO:0000256" key="1">
    <source>
        <dbReference type="SAM" id="Phobius"/>
    </source>
</evidence>
<name>A0A3B1DYP7_9ZZZZ</name>
<dbReference type="AlphaFoldDB" id="A0A3B1DYP7"/>
<proteinExistence type="predicted"/>
<dbReference type="Pfam" id="PF04773">
    <property type="entry name" value="FecR"/>
    <property type="match status" value="1"/>
</dbReference>
<dbReference type="InterPro" id="IPR012373">
    <property type="entry name" value="Ferrdict_sens_TM"/>
</dbReference>
<feature type="non-terminal residue" evidence="3">
    <location>
        <position position="285"/>
    </location>
</feature>
<keyword evidence="1" id="KW-0812">Transmembrane</keyword>
<accession>A0A3B1DYP7</accession>
<reference evidence="3" key="1">
    <citation type="submission" date="2018-06" db="EMBL/GenBank/DDBJ databases">
        <authorList>
            <person name="Zhirakovskaya E."/>
        </authorList>
    </citation>
    <scope>NUCLEOTIDE SEQUENCE</scope>
</reference>
<feature type="transmembrane region" description="Helical" evidence="1">
    <location>
        <begin position="92"/>
        <end position="113"/>
    </location>
</feature>
<keyword evidence="1" id="KW-1133">Transmembrane helix</keyword>
<sequence length="285" mass="31645">MNMELNTDHEWLNAYLNHKLSSKQAERLESRLCLENELAQLLTELASDEVVLNEWANLQEEEEGWSLFSSNLFSHSKSDKKRLTRFLFAEKFVTPAIALFLVIAWSAIFYSVYRVVTDVSSQPQTTIAQTNPQITNSQAAGKFIPLNPTGHIAFGKQQTLEQGTMELLFPDGVQVSISAPATFKVTGEKSIILSRGMLLANVTTEKGKGFTVNTPSSKNVDLGTVFGIAVDEKGTSVTQVFRGVVNTSNRHFSVSNDKKSSLLETVKLMTNNRILYRTDGTSTQE</sequence>
<gene>
    <name evidence="3" type="ORF">MNBD_PLANCTO02-4</name>
</gene>
<keyword evidence="1" id="KW-0472">Membrane</keyword>
<protein>
    <recommendedName>
        <fullName evidence="2">FecR protein domain-containing protein</fullName>
    </recommendedName>
</protein>
<evidence type="ECO:0000313" key="3">
    <source>
        <dbReference type="EMBL" id="VAX37585.1"/>
    </source>
</evidence>
<dbReference type="InterPro" id="IPR006860">
    <property type="entry name" value="FecR"/>
</dbReference>